<keyword evidence="3" id="KW-1185">Reference proteome</keyword>
<dbReference type="SUPFAM" id="SSF52540">
    <property type="entry name" value="P-loop containing nucleoside triphosphate hydrolases"/>
    <property type="match status" value="1"/>
</dbReference>
<evidence type="ECO:0000313" key="3">
    <source>
        <dbReference type="Proteomes" id="UP000198959"/>
    </source>
</evidence>
<dbReference type="PANTHER" id="PTHR46082:SF6">
    <property type="entry name" value="AAA+ ATPASE DOMAIN-CONTAINING PROTEIN-RELATED"/>
    <property type="match status" value="1"/>
</dbReference>
<dbReference type="InterPro" id="IPR019734">
    <property type="entry name" value="TPR_rpt"/>
</dbReference>
<dbReference type="AlphaFoldDB" id="A0A1C6TA74"/>
<evidence type="ECO:0000313" key="2">
    <source>
        <dbReference type="EMBL" id="SCL38413.1"/>
    </source>
</evidence>
<dbReference type="Gene3D" id="1.25.40.10">
    <property type="entry name" value="Tetratricopeptide repeat domain"/>
    <property type="match status" value="3"/>
</dbReference>
<dbReference type="InterPro" id="IPR011990">
    <property type="entry name" value="TPR-like_helical_dom_sf"/>
</dbReference>
<dbReference type="SUPFAM" id="SSF48452">
    <property type="entry name" value="TPR-like"/>
    <property type="match status" value="1"/>
</dbReference>
<protein>
    <submittedName>
        <fullName evidence="2">Tetratricopeptide (TPR) repeat</fullName>
    </submittedName>
</protein>
<dbReference type="Proteomes" id="UP000198959">
    <property type="component" value="Unassembled WGS sequence"/>
</dbReference>
<evidence type="ECO:0000256" key="1">
    <source>
        <dbReference type="SAM" id="MobiDB-lite"/>
    </source>
</evidence>
<dbReference type="InterPro" id="IPR027417">
    <property type="entry name" value="P-loop_NTPase"/>
</dbReference>
<dbReference type="STRING" id="145854.GA0074692_5003"/>
<feature type="region of interest" description="Disordered" evidence="1">
    <location>
        <begin position="918"/>
        <end position="937"/>
    </location>
</feature>
<name>A0A1C6TA74_9ACTN</name>
<dbReference type="SMART" id="SM00028">
    <property type="entry name" value="TPR"/>
    <property type="match status" value="10"/>
</dbReference>
<dbReference type="PANTHER" id="PTHR46082">
    <property type="entry name" value="ATP/GTP-BINDING PROTEIN-RELATED"/>
    <property type="match status" value="1"/>
</dbReference>
<reference evidence="3" key="1">
    <citation type="submission" date="2016-06" db="EMBL/GenBank/DDBJ databases">
        <authorList>
            <person name="Varghese N."/>
            <person name="Submissions Spin"/>
        </authorList>
    </citation>
    <scope>NUCLEOTIDE SEQUENCE [LARGE SCALE GENOMIC DNA]</scope>
    <source>
        <strain evidence="3">DSM 43817</strain>
    </source>
</reference>
<feature type="compositionally biased region" description="Gly residues" evidence="1">
    <location>
        <begin position="927"/>
        <end position="937"/>
    </location>
</feature>
<dbReference type="InterPro" id="IPR053137">
    <property type="entry name" value="NLR-like"/>
</dbReference>
<proteinExistence type="predicted"/>
<organism evidence="2 3">
    <name type="scientific">Micromonospora pallida</name>
    <dbReference type="NCBI Taxonomy" id="145854"/>
    <lineage>
        <taxon>Bacteria</taxon>
        <taxon>Bacillati</taxon>
        <taxon>Actinomycetota</taxon>
        <taxon>Actinomycetes</taxon>
        <taxon>Micromonosporales</taxon>
        <taxon>Micromonosporaceae</taxon>
        <taxon>Micromonospora</taxon>
    </lineage>
</organism>
<dbReference type="PRINTS" id="PR00381">
    <property type="entry name" value="KINESINLIGHT"/>
</dbReference>
<accession>A0A1C6TA74</accession>
<dbReference type="Gene3D" id="3.40.50.300">
    <property type="entry name" value="P-loop containing nucleotide triphosphate hydrolases"/>
    <property type="match status" value="1"/>
</dbReference>
<dbReference type="EMBL" id="FMHW01000002">
    <property type="protein sequence ID" value="SCL38413.1"/>
    <property type="molecule type" value="Genomic_DNA"/>
</dbReference>
<dbReference type="Pfam" id="PF13374">
    <property type="entry name" value="TPR_10"/>
    <property type="match status" value="2"/>
</dbReference>
<dbReference type="Pfam" id="PF13424">
    <property type="entry name" value="TPR_12"/>
    <property type="match status" value="5"/>
</dbReference>
<sequence length="937" mass="100605">MLPAEALVAPDEVPAPAGLMNLPVRLRLFVGREGALGWLETAVQDPGVVVVQAVHGLGGIGKSTLIAQWAATHRDDHRPIWWITADSPTALDAGLAALTVALQPGLGAALPSPALREWAVRWLACHDGWLLILDNVTDPGHITDLLGRLPQGRILVTSRRATGWPDIVTPLRLDVLEPQQAVELLTGIVSRAGAAIDSADAAAVCAELGCLPLAVEQAGAYMAETGVTAGDYLRLLAGHPAQMYSDGGEGWIAERTIARVWQVTLDALADDPLPGRLLRTLAWYAPEAIPRGLWHQISGDHGEPALVRAVGRLAAYNMLTVDRTTQAVTVHRLVQAVARTPDPDDTHRQPDEITIARTTAATALTAALPGDWRDPASWPVWRTLAPHIDALATHTRPHVTDTDRVALVYLLNQASLFLNEQGNLPQAIAYLEQTLANCRRALSDDHPDTLASANNLASAYRSMGDLGRAVPLFEQTLTERRRVLGNDHPDTLASVNNLASACQAVGDLGRAISLFEQALVDCRRVLGNDHPQTLTLVNNLADAYQAAGNLGRAVPLFEQALVDCRRVLGNDHPDTLASVNNLAYVYESVGDLGRAVPLFEQALVDCRRVLGDDHPDTLASVNNLASAYQAVGDLRRAVPLYEQALTDRRRVLGNDHPQTFTSVNNLAYAYRSMGDLGRAISLFEQALVDCRRVLGNDHPQTLILVNNLAGAYQSAGDPGRAVPLFEQALVDCRQLLGNDHPVTLASANSLASAYESVGDLRRAVPLHEQALTDRRRVLGNDHPDTLASANDLAGAYRSMGDLGRAVPLYEQTLAGCRRVLGDDRPGTLALVNNLAGAYRSMGDLGRAVPLYEQALAGCRRVLGDDHPDTLAMVNNLAGAYWSVGDLERAVPLFEQNLTACRRVLGNDHPMTRAAYGNLQAAREGDESGGAGSDGRLP</sequence>
<gene>
    <name evidence="2" type="ORF">GA0074692_5003</name>
</gene>